<sequence>MASLDFASAPSQHSLYGQHDLNESSFVGVLPPSLSDLGADTKPSINHQAEALDTPEHSNYDLFPNNQQGAPFSSQRYRTNASSSSSLGHSYAMNSEAIYSHSSFSDSVPSFGSPNGNPYDMINGIPSSYSSGKVSPLTPSDPVGGIHHSFPPSVNGKDYSQPQYSDMTDRRLSMNNGNGYPSEYADDYSMNGINNNSNNNNGLAFSQSIPQFPDRLGRYSSDRYGHPQAQHAVPSHLSSTQSNDMMRGIPPHATQSFNRDAGTGYDSMHYMSPNPHRDMSIRMTATVDETLAQMKLQPPPMGASNDLQTFIRYSRHRLKPYRC</sequence>
<feature type="region of interest" description="Disordered" evidence="1">
    <location>
        <begin position="56"/>
        <end position="86"/>
    </location>
</feature>
<reference evidence="2 3" key="1">
    <citation type="journal article" date="2019" name="Nat. Ecol. Evol.">
        <title>Megaphylogeny resolves global patterns of mushroom evolution.</title>
        <authorList>
            <person name="Varga T."/>
            <person name="Krizsan K."/>
            <person name="Foldi C."/>
            <person name="Dima B."/>
            <person name="Sanchez-Garcia M."/>
            <person name="Sanchez-Ramirez S."/>
            <person name="Szollosi G.J."/>
            <person name="Szarkandi J.G."/>
            <person name="Papp V."/>
            <person name="Albert L."/>
            <person name="Andreopoulos W."/>
            <person name="Angelini C."/>
            <person name="Antonin V."/>
            <person name="Barry K.W."/>
            <person name="Bougher N.L."/>
            <person name="Buchanan P."/>
            <person name="Buyck B."/>
            <person name="Bense V."/>
            <person name="Catcheside P."/>
            <person name="Chovatia M."/>
            <person name="Cooper J."/>
            <person name="Damon W."/>
            <person name="Desjardin D."/>
            <person name="Finy P."/>
            <person name="Geml J."/>
            <person name="Haridas S."/>
            <person name="Hughes K."/>
            <person name="Justo A."/>
            <person name="Karasinski D."/>
            <person name="Kautmanova I."/>
            <person name="Kiss B."/>
            <person name="Kocsube S."/>
            <person name="Kotiranta H."/>
            <person name="LaButti K.M."/>
            <person name="Lechner B.E."/>
            <person name="Liimatainen K."/>
            <person name="Lipzen A."/>
            <person name="Lukacs Z."/>
            <person name="Mihaltcheva S."/>
            <person name="Morgado L.N."/>
            <person name="Niskanen T."/>
            <person name="Noordeloos M.E."/>
            <person name="Ohm R.A."/>
            <person name="Ortiz-Santana B."/>
            <person name="Ovrebo C."/>
            <person name="Racz N."/>
            <person name="Riley R."/>
            <person name="Savchenko A."/>
            <person name="Shiryaev A."/>
            <person name="Soop K."/>
            <person name="Spirin V."/>
            <person name="Szebenyi C."/>
            <person name="Tomsovsky M."/>
            <person name="Tulloss R.E."/>
            <person name="Uehling J."/>
            <person name="Grigoriev I.V."/>
            <person name="Vagvolgyi C."/>
            <person name="Papp T."/>
            <person name="Martin F.M."/>
            <person name="Miettinen O."/>
            <person name="Hibbett D.S."/>
            <person name="Nagy L.G."/>
        </authorList>
    </citation>
    <scope>NUCLEOTIDE SEQUENCE [LARGE SCALE GENOMIC DNA]</scope>
    <source>
        <strain evidence="2 3">CBS 121175</strain>
    </source>
</reference>
<protein>
    <submittedName>
        <fullName evidence="2">Uncharacterized protein</fullName>
    </submittedName>
</protein>
<accession>A0A5C3KAV4</accession>
<organism evidence="2 3">
    <name type="scientific">Coprinopsis marcescibilis</name>
    <name type="common">Agaric fungus</name>
    <name type="synonym">Psathyrella marcescibilis</name>
    <dbReference type="NCBI Taxonomy" id="230819"/>
    <lineage>
        <taxon>Eukaryota</taxon>
        <taxon>Fungi</taxon>
        <taxon>Dikarya</taxon>
        <taxon>Basidiomycota</taxon>
        <taxon>Agaricomycotina</taxon>
        <taxon>Agaricomycetes</taxon>
        <taxon>Agaricomycetidae</taxon>
        <taxon>Agaricales</taxon>
        <taxon>Agaricineae</taxon>
        <taxon>Psathyrellaceae</taxon>
        <taxon>Coprinopsis</taxon>
    </lineage>
</organism>
<name>A0A5C3KAV4_COPMA</name>
<dbReference type="OrthoDB" id="5600360at2759"/>
<feature type="compositionally biased region" description="Polar residues" evidence="1">
    <location>
        <begin position="64"/>
        <end position="81"/>
    </location>
</feature>
<evidence type="ECO:0000256" key="1">
    <source>
        <dbReference type="SAM" id="MobiDB-lite"/>
    </source>
</evidence>
<proteinExistence type="predicted"/>
<dbReference type="STRING" id="230819.A0A5C3KAV4"/>
<dbReference type="Proteomes" id="UP000307440">
    <property type="component" value="Unassembled WGS sequence"/>
</dbReference>
<dbReference type="EMBL" id="ML210651">
    <property type="protein sequence ID" value="TFK16753.1"/>
    <property type="molecule type" value="Genomic_DNA"/>
</dbReference>
<evidence type="ECO:0000313" key="3">
    <source>
        <dbReference type="Proteomes" id="UP000307440"/>
    </source>
</evidence>
<evidence type="ECO:0000313" key="2">
    <source>
        <dbReference type="EMBL" id="TFK16753.1"/>
    </source>
</evidence>
<keyword evidence="3" id="KW-1185">Reference proteome</keyword>
<gene>
    <name evidence="2" type="ORF">FA15DRAFT_740506</name>
</gene>
<dbReference type="AlphaFoldDB" id="A0A5C3KAV4"/>